<dbReference type="InterPro" id="IPR046347">
    <property type="entry name" value="bZIP_sf"/>
</dbReference>
<feature type="coiled-coil region" evidence="7">
    <location>
        <begin position="277"/>
        <end position="311"/>
    </location>
</feature>
<reference evidence="10 11" key="1">
    <citation type="journal article" date="2021" name="Elife">
        <title>Chloroplast acquisition without the gene transfer in kleptoplastic sea slugs, Plakobranchus ocellatus.</title>
        <authorList>
            <person name="Maeda T."/>
            <person name="Takahashi S."/>
            <person name="Yoshida T."/>
            <person name="Shimamura S."/>
            <person name="Takaki Y."/>
            <person name="Nagai Y."/>
            <person name="Toyoda A."/>
            <person name="Suzuki Y."/>
            <person name="Arimoto A."/>
            <person name="Ishii H."/>
            <person name="Satoh N."/>
            <person name="Nishiyama T."/>
            <person name="Hasebe M."/>
            <person name="Maruyama T."/>
            <person name="Minagawa J."/>
            <person name="Obokata J."/>
            <person name="Shigenobu S."/>
        </authorList>
    </citation>
    <scope>NUCLEOTIDE SEQUENCE [LARGE SCALE GENOMIC DNA]</scope>
</reference>
<keyword evidence="1" id="KW-0832">Ubl conjugation</keyword>
<sequence>MISFDDIWDRDDAIAVLGSDQEVLKDPFITPRSHNLFYSGGKISPTHLIEGSQTADMNVTASLRGENTDSFDLLKLDTSPWHESDSGVSTIMSEAGSPSACNDYPATDFTETPVQPIVDWSELGEGAEDLAAYLLGTDVSMLESEEKNFSTQDTSAPQNSNTTSPTMNYLTVTKQNVPANSYDVNIDVENSDSECSNSGGISPERHNCQSQISEPLNYFQDVCGETKRKPAVKIVKVLKTSAVSDYCDDDIVKALDEKSRKNAIQAKMNREKKKKYVSSLEKDVEKLGKENNELRNENIELKKDLGSLEEEVRYLKSVLVNASALSSLLRNIGGVSDVKLSASIVGRKREASECEDHSYTSAAKVTRSDNGRAERSAKRAKMVSENLEKAGVCLHVSGCEASLEFCSKCSSLARQSHNQSKKS</sequence>
<dbReference type="GO" id="GO:0000977">
    <property type="term" value="F:RNA polymerase II transcription regulatory region sequence-specific DNA binding"/>
    <property type="evidence" value="ECO:0007669"/>
    <property type="project" value="TreeGrafter"/>
</dbReference>
<dbReference type="SUPFAM" id="SSF57959">
    <property type="entry name" value="Leucine zipper domain"/>
    <property type="match status" value="1"/>
</dbReference>
<evidence type="ECO:0000259" key="9">
    <source>
        <dbReference type="PROSITE" id="PS50217"/>
    </source>
</evidence>
<feature type="region of interest" description="Disordered" evidence="8">
    <location>
        <begin position="145"/>
        <end position="166"/>
    </location>
</feature>
<keyword evidence="3" id="KW-0238">DNA-binding</keyword>
<proteinExistence type="predicted"/>
<comment type="caution">
    <text evidence="10">The sequence shown here is derived from an EMBL/GenBank/DDBJ whole genome shotgun (WGS) entry which is preliminary data.</text>
</comment>
<keyword evidence="2" id="KW-0805">Transcription regulation</keyword>
<evidence type="ECO:0000256" key="1">
    <source>
        <dbReference type="ARBA" id="ARBA00022843"/>
    </source>
</evidence>
<dbReference type="PANTHER" id="PTHR46542:SF1">
    <property type="entry name" value="X-BOX BINDING PROTEIN 1"/>
    <property type="match status" value="1"/>
</dbReference>
<evidence type="ECO:0000256" key="4">
    <source>
        <dbReference type="ARBA" id="ARBA00023163"/>
    </source>
</evidence>
<keyword evidence="5" id="KW-0539">Nucleus</keyword>
<evidence type="ECO:0000256" key="5">
    <source>
        <dbReference type="ARBA" id="ARBA00023242"/>
    </source>
</evidence>
<keyword evidence="4" id="KW-0804">Transcription</keyword>
<dbReference type="EMBL" id="BMAT01007556">
    <property type="protein sequence ID" value="GFR66868.1"/>
    <property type="molecule type" value="Genomic_DNA"/>
</dbReference>
<dbReference type="CDD" id="cd14706">
    <property type="entry name" value="bZIP_CREBZF"/>
    <property type="match status" value="1"/>
</dbReference>
<protein>
    <recommendedName>
        <fullName evidence="6">X-box-binding protein 1</fullName>
    </recommendedName>
</protein>
<dbReference type="GO" id="GO:0000981">
    <property type="term" value="F:DNA-binding transcription factor activity, RNA polymerase II-specific"/>
    <property type="evidence" value="ECO:0007669"/>
    <property type="project" value="TreeGrafter"/>
</dbReference>
<evidence type="ECO:0000256" key="2">
    <source>
        <dbReference type="ARBA" id="ARBA00023015"/>
    </source>
</evidence>
<organism evidence="10 11">
    <name type="scientific">Elysia marginata</name>
    <dbReference type="NCBI Taxonomy" id="1093978"/>
    <lineage>
        <taxon>Eukaryota</taxon>
        <taxon>Metazoa</taxon>
        <taxon>Spiralia</taxon>
        <taxon>Lophotrochozoa</taxon>
        <taxon>Mollusca</taxon>
        <taxon>Gastropoda</taxon>
        <taxon>Heterobranchia</taxon>
        <taxon>Euthyneura</taxon>
        <taxon>Panpulmonata</taxon>
        <taxon>Sacoglossa</taxon>
        <taxon>Placobranchoidea</taxon>
        <taxon>Plakobranchidae</taxon>
        <taxon>Elysia</taxon>
    </lineage>
</organism>
<dbReference type="PROSITE" id="PS50217">
    <property type="entry name" value="BZIP"/>
    <property type="match status" value="1"/>
</dbReference>
<dbReference type="GO" id="GO:0005634">
    <property type="term" value="C:nucleus"/>
    <property type="evidence" value="ECO:0007669"/>
    <property type="project" value="TreeGrafter"/>
</dbReference>
<gene>
    <name evidence="10" type="ORF">ElyMa_003693000</name>
</gene>
<dbReference type="Proteomes" id="UP000762676">
    <property type="component" value="Unassembled WGS sequence"/>
</dbReference>
<dbReference type="InterPro" id="IPR004827">
    <property type="entry name" value="bZIP"/>
</dbReference>
<name>A0AAV4F0I1_9GAST</name>
<evidence type="ECO:0000256" key="7">
    <source>
        <dbReference type="SAM" id="Coils"/>
    </source>
</evidence>
<keyword evidence="11" id="KW-1185">Reference proteome</keyword>
<evidence type="ECO:0000313" key="11">
    <source>
        <dbReference type="Proteomes" id="UP000762676"/>
    </source>
</evidence>
<feature type="domain" description="BZIP" evidence="9">
    <location>
        <begin position="257"/>
        <end position="315"/>
    </location>
</feature>
<evidence type="ECO:0000313" key="10">
    <source>
        <dbReference type="EMBL" id="GFR66868.1"/>
    </source>
</evidence>
<keyword evidence="7" id="KW-0175">Coiled coil</keyword>
<evidence type="ECO:0000256" key="8">
    <source>
        <dbReference type="SAM" id="MobiDB-lite"/>
    </source>
</evidence>
<dbReference type="AlphaFoldDB" id="A0AAV4F0I1"/>
<evidence type="ECO:0000256" key="3">
    <source>
        <dbReference type="ARBA" id="ARBA00023125"/>
    </source>
</evidence>
<dbReference type="InterPro" id="IPR052470">
    <property type="entry name" value="ER_Stress-Reg_TF"/>
</dbReference>
<feature type="compositionally biased region" description="Polar residues" evidence="8">
    <location>
        <begin position="149"/>
        <end position="166"/>
    </location>
</feature>
<dbReference type="Gene3D" id="1.20.5.170">
    <property type="match status" value="1"/>
</dbReference>
<evidence type="ECO:0000256" key="6">
    <source>
        <dbReference type="ARBA" id="ARBA00040165"/>
    </source>
</evidence>
<accession>A0AAV4F0I1</accession>
<dbReference type="PANTHER" id="PTHR46542">
    <property type="entry name" value="X-BOX BINDING PROTEIN 1"/>
    <property type="match status" value="1"/>
</dbReference>